<dbReference type="SUPFAM" id="SSF47240">
    <property type="entry name" value="Ferritin-like"/>
    <property type="match status" value="1"/>
</dbReference>
<dbReference type="PIRSF" id="PIRSF012318">
    <property type="entry name" value="UCP012318"/>
    <property type="match status" value="1"/>
</dbReference>
<gene>
    <name evidence="1" type="ORF">GCM10009069_12890</name>
</gene>
<evidence type="ECO:0000313" key="1">
    <source>
        <dbReference type="EMBL" id="GHA91155.1"/>
    </source>
</evidence>
<keyword evidence="2" id="KW-1185">Reference proteome</keyword>
<evidence type="ECO:0000313" key="2">
    <source>
        <dbReference type="Proteomes" id="UP000634004"/>
    </source>
</evidence>
<proteinExistence type="predicted"/>
<reference evidence="1" key="2">
    <citation type="submission" date="2020-09" db="EMBL/GenBank/DDBJ databases">
        <authorList>
            <person name="Sun Q."/>
            <person name="Kim S."/>
        </authorList>
    </citation>
    <scope>NUCLEOTIDE SEQUENCE</scope>
    <source>
        <strain evidence="1">KCTC 32513</strain>
    </source>
</reference>
<dbReference type="CDD" id="cd00657">
    <property type="entry name" value="Ferritin_like"/>
    <property type="match status" value="1"/>
</dbReference>
<accession>A0A8J3G1V0</accession>
<sequence length="264" mass="29344">MAAKVSPLGVLTESNPWEKAKKAREFRRAVLGGATVFCESPPKRPARPERPPLVSPRELRRRRLGSPEGRAALLHAIAHIELNAIDLAADMIARFADAPDVAGQRDAFIADWSSVCDDEARHFGLISDRLVELDFVYGDFPAHNGLWDAAMKTNFDIAARLSIAPLVLEARGLDVTPGMIVKLDQAEDRESAAILEIIYEEEVGHVAIGMLWLQHVASHREKDSRTLFRGMVREHFKGTIKPPFNHAARHKAGLKLSFYEDLST</sequence>
<dbReference type="AlphaFoldDB" id="A0A8J3G1V0"/>
<dbReference type="InterPro" id="IPR009078">
    <property type="entry name" value="Ferritin-like_SF"/>
</dbReference>
<dbReference type="RefSeq" id="WP_189496610.1">
    <property type="nucleotide sequence ID" value="NZ_BMZH01000004.1"/>
</dbReference>
<dbReference type="InterPro" id="IPR007402">
    <property type="entry name" value="DUF455"/>
</dbReference>
<reference evidence="1" key="1">
    <citation type="journal article" date="2014" name="Int. J. Syst. Evol. Microbiol.">
        <title>Complete genome sequence of Corynebacterium casei LMG S-19264T (=DSM 44701T), isolated from a smear-ripened cheese.</title>
        <authorList>
            <consortium name="US DOE Joint Genome Institute (JGI-PGF)"/>
            <person name="Walter F."/>
            <person name="Albersmeier A."/>
            <person name="Kalinowski J."/>
            <person name="Ruckert C."/>
        </authorList>
    </citation>
    <scope>NUCLEOTIDE SEQUENCE</scope>
    <source>
        <strain evidence="1">KCTC 32513</strain>
    </source>
</reference>
<protein>
    <submittedName>
        <fullName evidence="1">Rhamnosyltransferase</fullName>
    </submittedName>
</protein>
<name>A0A8J3G1V0_9PROT</name>
<dbReference type="PANTHER" id="PTHR42782">
    <property type="entry name" value="SI:CH73-314G15.3"/>
    <property type="match status" value="1"/>
</dbReference>
<dbReference type="Pfam" id="PF04305">
    <property type="entry name" value="DUF455"/>
    <property type="match status" value="1"/>
</dbReference>
<dbReference type="PANTHER" id="PTHR42782:SF4">
    <property type="entry name" value="DUF455 DOMAIN-CONTAINING PROTEIN"/>
    <property type="match status" value="1"/>
</dbReference>
<dbReference type="Proteomes" id="UP000634004">
    <property type="component" value="Unassembled WGS sequence"/>
</dbReference>
<dbReference type="InterPro" id="IPR011197">
    <property type="entry name" value="UCP012318"/>
</dbReference>
<comment type="caution">
    <text evidence="1">The sequence shown here is derived from an EMBL/GenBank/DDBJ whole genome shotgun (WGS) entry which is preliminary data.</text>
</comment>
<organism evidence="1 2">
    <name type="scientific">Algimonas arctica</name>
    <dbReference type="NCBI Taxonomy" id="1479486"/>
    <lineage>
        <taxon>Bacteria</taxon>
        <taxon>Pseudomonadati</taxon>
        <taxon>Pseudomonadota</taxon>
        <taxon>Alphaproteobacteria</taxon>
        <taxon>Maricaulales</taxon>
        <taxon>Robiginitomaculaceae</taxon>
        <taxon>Algimonas</taxon>
    </lineage>
</organism>
<dbReference type="EMBL" id="BMZH01000004">
    <property type="protein sequence ID" value="GHA91155.1"/>
    <property type="molecule type" value="Genomic_DNA"/>
</dbReference>